<dbReference type="SUPFAM" id="SSF47923">
    <property type="entry name" value="Ypt/Rab-GAP domain of gyp1p"/>
    <property type="match status" value="2"/>
</dbReference>
<dbReference type="OMA" id="QICHKYL"/>
<dbReference type="PROSITE" id="PS50086">
    <property type="entry name" value="TBC_RABGAP"/>
    <property type="match status" value="1"/>
</dbReference>
<dbReference type="STRING" id="857967.G0QWS0"/>
<evidence type="ECO:0000256" key="2">
    <source>
        <dbReference type="ARBA" id="ARBA00023054"/>
    </source>
</evidence>
<dbReference type="InterPro" id="IPR035969">
    <property type="entry name" value="Rab-GAP_TBC_sf"/>
</dbReference>
<dbReference type="SMART" id="SM00164">
    <property type="entry name" value="TBC"/>
    <property type="match status" value="1"/>
</dbReference>
<proteinExistence type="predicted"/>
<keyword evidence="3" id="KW-0472">Membrane</keyword>
<keyword evidence="2" id="KW-0175">Coiled coil</keyword>
<evidence type="ECO:0000259" key="4">
    <source>
        <dbReference type="PROSITE" id="PS50086"/>
    </source>
</evidence>
<feature type="domain" description="Rab-GAP TBC" evidence="4">
    <location>
        <begin position="70"/>
        <end position="258"/>
    </location>
</feature>
<keyword evidence="6" id="KW-1185">Reference proteome</keyword>
<evidence type="ECO:0000256" key="1">
    <source>
        <dbReference type="ARBA" id="ARBA00022468"/>
    </source>
</evidence>
<dbReference type="GO" id="GO:0005096">
    <property type="term" value="F:GTPase activator activity"/>
    <property type="evidence" value="ECO:0007669"/>
    <property type="project" value="UniProtKB-KW"/>
</dbReference>
<evidence type="ECO:0000313" key="5">
    <source>
        <dbReference type="EMBL" id="EGR30341.1"/>
    </source>
</evidence>
<protein>
    <submittedName>
        <fullName evidence="5">Plant adhesion molecule 1, putative</fullName>
    </submittedName>
</protein>
<dbReference type="Gene3D" id="1.10.472.80">
    <property type="entry name" value="Ypt/Rab-GAP domain of gyp1p, domain 3"/>
    <property type="match status" value="1"/>
</dbReference>
<dbReference type="AlphaFoldDB" id="G0QWS0"/>
<dbReference type="Gene3D" id="1.10.8.270">
    <property type="entry name" value="putative rabgap domain of human tbc1 domain family member 14 like domains"/>
    <property type="match status" value="1"/>
</dbReference>
<dbReference type="OrthoDB" id="294251at2759"/>
<keyword evidence="3" id="KW-0812">Transmembrane</keyword>
<evidence type="ECO:0000256" key="3">
    <source>
        <dbReference type="SAM" id="Phobius"/>
    </source>
</evidence>
<reference evidence="5 6" key="1">
    <citation type="submission" date="2011-07" db="EMBL/GenBank/DDBJ databases">
        <authorList>
            <person name="Coyne R."/>
            <person name="Brami D."/>
            <person name="Johnson J."/>
            <person name="Hostetler J."/>
            <person name="Hannick L."/>
            <person name="Clark T."/>
            <person name="Cassidy-Hanley D."/>
            <person name="Inman J."/>
        </authorList>
    </citation>
    <scope>NUCLEOTIDE SEQUENCE [LARGE SCALE GENOMIC DNA]</scope>
    <source>
        <strain evidence="5 6">G5</strain>
    </source>
</reference>
<dbReference type="Pfam" id="PF00566">
    <property type="entry name" value="RabGAP-TBC"/>
    <property type="match status" value="1"/>
</dbReference>
<feature type="transmembrane region" description="Helical" evidence="3">
    <location>
        <begin position="227"/>
        <end position="248"/>
    </location>
</feature>
<dbReference type="RefSeq" id="XP_004031928.1">
    <property type="nucleotide sequence ID" value="XM_004031880.1"/>
</dbReference>
<dbReference type="Proteomes" id="UP000008983">
    <property type="component" value="Unassembled WGS sequence"/>
</dbReference>
<organism evidence="5 6">
    <name type="scientific">Ichthyophthirius multifiliis</name>
    <name type="common">White spot disease agent</name>
    <name type="synonym">Ich</name>
    <dbReference type="NCBI Taxonomy" id="5932"/>
    <lineage>
        <taxon>Eukaryota</taxon>
        <taxon>Sar</taxon>
        <taxon>Alveolata</taxon>
        <taxon>Ciliophora</taxon>
        <taxon>Intramacronucleata</taxon>
        <taxon>Oligohymenophorea</taxon>
        <taxon>Hymenostomatida</taxon>
        <taxon>Ophryoglenina</taxon>
        <taxon>Ichthyophthirius</taxon>
    </lineage>
</organism>
<dbReference type="InParanoid" id="G0QWS0"/>
<dbReference type="FunFam" id="1.10.10.750:FF:000003">
    <property type="entry name" value="GTPase activating protein (Evi5)"/>
    <property type="match status" value="1"/>
</dbReference>
<dbReference type="Gene3D" id="1.10.10.750">
    <property type="entry name" value="Ypt/Rab-GAP domain of gyp1p, domain 1"/>
    <property type="match status" value="1"/>
</dbReference>
<dbReference type="PANTHER" id="PTHR47219:SF9">
    <property type="entry name" value="GTPASE ACTIVATING PROTEIN AND CENTROSOME-ASSOCIATED, ISOFORM B"/>
    <property type="match status" value="1"/>
</dbReference>
<keyword evidence="1" id="KW-0343">GTPase activation</keyword>
<sequence length="304" mass="35835">MATQKAEENKQYDYDQYGFYLPIERIQIENKQKELKKINARVEKWRKMLPNLTHLIKIQDKKLKERIRKGIPDGIRLKVWPVLAQIDQTKEAYSTKQFQQLIQEQDFPYQVDIAADLKRTFPNNQLFQNHNKTGLEALNNILKAVSLTHADMGYCQGLNFIAAAFMIYVNDEESYHIINSMLINYDCMKMFLDVGSIRKQLFVHDQLVKKFLPEVAEVLQKNCVESIFFATGWYMTLFSSVLPFQYFLRVMDIFFNEKWKIVYRVALAILKLKKKEILQCKSMESFAGKIKLKLSFEKLIGTNK</sequence>
<gene>
    <name evidence="5" type="ORF">IMG5_134560</name>
</gene>
<dbReference type="GeneID" id="14906447"/>
<name>G0QWS0_ICHMU</name>
<accession>G0QWS0</accession>
<dbReference type="InterPro" id="IPR000195">
    <property type="entry name" value="Rab-GAP-TBC_dom"/>
</dbReference>
<dbReference type="PANTHER" id="PTHR47219">
    <property type="entry name" value="RAB GTPASE-ACTIVATING PROTEIN 1-LIKE"/>
    <property type="match status" value="1"/>
</dbReference>
<dbReference type="InterPro" id="IPR050302">
    <property type="entry name" value="Rab_GAP_TBC_domain"/>
</dbReference>
<keyword evidence="3" id="KW-1133">Transmembrane helix</keyword>
<dbReference type="eggNOG" id="KOG1102">
    <property type="taxonomic scope" value="Eukaryota"/>
</dbReference>
<dbReference type="GO" id="GO:0031267">
    <property type="term" value="F:small GTPase binding"/>
    <property type="evidence" value="ECO:0007669"/>
    <property type="project" value="TreeGrafter"/>
</dbReference>
<evidence type="ECO:0000313" key="6">
    <source>
        <dbReference type="Proteomes" id="UP000008983"/>
    </source>
</evidence>
<dbReference type="EMBL" id="GL984010">
    <property type="protein sequence ID" value="EGR30341.1"/>
    <property type="molecule type" value="Genomic_DNA"/>
</dbReference>